<evidence type="ECO:0000256" key="3">
    <source>
        <dbReference type="ARBA" id="ARBA00022552"/>
    </source>
</evidence>
<proteinExistence type="inferred from homology"/>
<dbReference type="InterPro" id="IPR036976">
    <property type="entry name" value="RimM_N_sf"/>
</dbReference>
<keyword evidence="3 5" id="KW-0698">rRNA processing</keyword>
<dbReference type="Pfam" id="PF24986">
    <property type="entry name" value="PRC_RimM"/>
    <property type="match status" value="1"/>
</dbReference>
<comment type="subunit">
    <text evidence="5">Binds ribosomal protein uS19.</text>
</comment>
<evidence type="ECO:0000259" key="7">
    <source>
        <dbReference type="Pfam" id="PF24986"/>
    </source>
</evidence>
<comment type="domain">
    <text evidence="5">The PRC barrel domain binds ribosomal protein uS19.</text>
</comment>
<sequence>MKTDQLIIGKILNTHGIKGTIKVQPITSDINRFKSLNYIILDDLKIEISNRRISNNLVYLDLKGYDDINKVLPFKGKYIYILEDDRINLKEGEYFQYQVIGLNCYDAENNLLGTVKSILENPVHDILEIEDECNTVHYVPFIDNFIVSVDLEKGIILNPIEGMF</sequence>
<dbReference type="InterPro" id="IPR002676">
    <property type="entry name" value="RimM_N"/>
</dbReference>
<dbReference type="HOGENOM" id="CLU_077636_3_1_9"/>
<dbReference type="GO" id="GO:0005737">
    <property type="term" value="C:cytoplasm"/>
    <property type="evidence" value="ECO:0007669"/>
    <property type="project" value="UniProtKB-SubCell"/>
</dbReference>
<comment type="function">
    <text evidence="5">An accessory protein needed during the final step in the assembly of 30S ribosomal subunit, possibly for assembly of the head region. Essential for efficient processing of 16S rRNA. May be needed both before and after RbfA during the maturation of 16S rRNA. It has affinity for free ribosomal 30S subunits but not for 70S ribosomes.</text>
</comment>
<comment type="similarity">
    <text evidence="5">Belongs to the RimM family.</text>
</comment>
<evidence type="ECO:0000256" key="4">
    <source>
        <dbReference type="ARBA" id="ARBA00023186"/>
    </source>
</evidence>
<comment type="caution">
    <text evidence="8">The sequence shown here is derived from an EMBL/GenBank/DDBJ whole genome shotgun (WGS) entry which is preliminary data.</text>
</comment>
<dbReference type="Proteomes" id="UP000003280">
    <property type="component" value="Unassembled WGS sequence"/>
</dbReference>
<feature type="domain" description="RimM N-terminal" evidence="6">
    <location>
        <begin position="8"/>
        <end position="85"/>
    </location>
</feature>
<dbReference type="HAMAP" id="MF_00014">
    <property type="entry name" value="Ribosome_mat_RimM"/>
    <property type="match status" value="1"/>
</dbReference>
<reference evidence="8 9" key="1">
    <citation type="submission" date="2010-07" db="EMBL/GenBank/DDBJ databases">
        <authorList>
            <person name="Muzny D."/>
            <person name="Qin X."/>
            <person name="Deng J."/>
            <person name="Jiang H."/>
            <person name="Liu Y."/>
            <person name="Qu J."/>
            <person name="Song X.-Z."/>
            <person name="Zhang L."/>
            <person name="Thornton R."/>
            <person name="Coyle M."/>
            <person name="Francisco L."/>
            <person name="Jackson L."/>
            <person name="Javaid M."/>
            <person name="Korchina V."/>
            <person name="Kovar C."/>
            <person name="Mata R."/>
            <person name="Mathew T."/>
            <person name="Ngo R."/>
            <person name="Nguyen L."/>
            <person name="Nguyen N."/>
            <person name="Okwuonu G."/>
            <person name="Ongeri F."/>
            <person name="Pham C."/>
            <person name="Simmons D."/>
            <person name="Wilczek-Boney K."/>
            <person name="Hale W."/>
            <person name="Jakkamsetti A."/>
            <person name="Pham P."/>
            <person name="Ruth R."/>
            <person name="San Lucas F."/>
            <person name="Warren J."/>
            <person name="Zhang J."/>
            <person name="Zhao Z."/>
            <person name="Zhou C."/>
            <person name="Zhu D."/>
            <person name="Lee S."/>
            <person name="Bess C."/>
            <person name="Blankenburg K."/>
            <person name="Forbes L."/>
            <person name="Fu Q."/>
            <person name="Gubbala S."/>
            <person name="Hirani K."/>
            <person name="Jayaseelan J.C."/>
            <person name="Lara F."/>
            <person name="Munidasa M."/>
            <person name="Palculict T."/>
            <person name="Patil S."/>
            <person name="Pu L.-L."/>
            <person name="Saada N."/>
            <person name="Tang L."/>
            <person name="Weissenberger G."/>
            <person name="Zhu Y."/>
            <person name="Hemphill L."/>
            <person name="Shang Y."/>
            <person name="Youmans B."/>
            <person name="Ayvaz T."/>
            <person name="Ross M."/>
            <person name="Santibanez J."/>
            <person name="Aqrawi P."/>
            <person name="Gross S."/>
            <person name="Joshi V."/>
            <person name="Fowler G."/>
            <person name="Nazareth L."/>
            <person name="Reid J."/>
            <person name="Worley K."/>
            <person name="Petrosino J."/>
            <person name="Highlander S."/>
            <person name="Gibbs R."/>
        </authorList>
    </citation>
    <scope>NUCLEOTIDE SEQUENCE [LARGE SCALE GENOMIC DNA]</scope>
    <source>
        <strain evidence="8 9">ATCC BAA-1640</strain>
    </source>
</reference>
<evidence type="ECO:0000313" key="8">
    <source>
        <dbReference type="EMBL" id="EFM24888.1"/>
    </source>
</evidence>
<gene>
    <name evidence="5 8" type="primary">rimM</name>
    <name evidence="8" type="ORF">HMPREF9225_1459</name>
</gene>
<feature type="domain" description="Ribosome maturation factor RimM PRC barrel" evidence="7">
    <location>
        <begin position="99"/>
        <end position="157"/>
    </location>
</feature>
<keyword evidence="1 5" id="KW-0963">Cytoplasm</keyword>
<dbReference type="Pfam" id="PF01782">
    <property type="entry name" value="RimM"/>
    <property type="match status" value="1"/>
</dbReference>
<evidence type="ECO:0000259" key="6">
    <source>
        <dbReference type="Pfam" id="PF01782"/>
    </source>
</evidence>
<dbReference type="GO" id="GO:0005840">
    <property type="term" value="C:ribosome"/>
    <property type="evidence" value="ECO:0007669"/>
    <property type="project" value="InterPro"/>
</dbReference>
<dbReference type="NCBIfam" id="TIGR02273">
    <property type="entry name" value="16S_RimM"/>
    <property type="match status" value="1"/>
</dbReference>
<evidence type="ECO:0000256" key="5">
    <source>
        <dbReference type="HAMAP-Rule" id="MF_00014"/>
    </source>
</evidence>
<dbReference type="GO" id="GO:0043022">
    <property type="term" value="F:ribosome binding"/>
    <property type="evidence" value="ECO:0007669"/>
    <property type="project" value="InterPro"/>
</dbReference>
<dbReference type="SUPFAM" id="SSF50447">
    <property type="entry name" value="Translation proteins"/>
    <property type="match status" value="1"/>
</dbReference>
<comment type="subcellular location">
    <subcellularLocation>
        <location evidence="5">Cytoplasm</location>
    </subcellularLocation>
</comment>
<dbReference type="PANTHER" id="PTHR33692:SF1">
    <property type="entry name" value="RIBOSOME MATURATION FACTOR RIMM"/>
    <property type="match status" value="1"/>
</dbReference>
<dbReference type="InterPro" id="IPR011033">
    <property type="entry name" value="PRC_barrel-like_sf"/>
</dbReference>
<dbReference type="EMBL" id="AEEH01000047">
    <property type="protein sequence ID" value="EFM24888.1"/>
    <property type="molecule type" value="Genomic_DNA"/>
</dbReference>
<keyword evidence="4 5" id="KW-0143">Chaperone</keyword>
<dbReference type="InterPro" id="IPR009000">
    <property type="entry name" value="Transl_B-barrel_sf"/>
</dbReference>
<keyword evidence="9" id="KW-1185">Reference proteome</keyword>
<accession>E0NMS0</accession>
<dbReference type="STRING" id="862517.HMPREF9225_1459"/>
<name>E0NMS0_9FIRM</name>
<dbReference type="OrthoDB" id="9810331at2"/>
<evidence type="ECO:0000256" key="1">
    <source>
        <dbReference type="ARBA" id="ARBA00022490"/>
    </source>
</evidence>
<evidence type="ECO:0000313" key="9">
    <source>
        <dbReference type="Proteomes" id="UP000003280"/>
    </source>
</evidence>
<dbReference type="InterPro" id="IPR056792">
    <property type="entry name" value="PRC_RimM"/>
</dbReference>
<organism evidence="8 9">
    <name type="scientific">Peptoniphilus duerdenii ATCC BAA-1640</name>
    <dbReference type="NCBI Taxonomy" id="862517"/>
    <lineage>
        <taxon>Bacteria</taxon>
        <taxon>Bacillati</taxon>
        <taxon>Bacillota</taxon>
        <taxon>Tissierellia</taxon>
        <taxon>Tissierellales</taxon>
        <taxon>Peptoniphilaceae</taxon>
        <taxon>Peptoniphilus</taxon>
    </lineage>
</organism>
<dbReference type="InterPro" id="IPR011961">
    <property type="entry name" value="RimM"/>
</dbReference>
<dbReference type="Gene3D" id="2.40.30.60">
    <property type="entry name" value="RimM"/>
    <property type="match status" value="1"/>
</dbReference>
<protein>
    <recommendedName>
        <fullName evidence="5">Ribosome maturation factor RimM</fullName>
    </recommendedName>
</protein>
<dbReference type="eggNOG" id="COG0806">
    <property type="taxonomic scope" value="Bacteria"/>
</dbReference>
<keyword evidence="2 5" id="KW-0690">Ribosome biogenesis</keyword>
<dbReference type="GO" id="GO:0006364">
    <property type="term" value="P:rRNA processing"/>
    <property type="evidence" value="ECO:0007669"/>
    <property type="project" value="UniProtKB-UniRule"/>
</dbReference>
<dbReference type="SUPFAM" id="SSF50346">
    <property type="entry name" value="PRC-barrel domain"/>
    <property type="match status" value="1"/>
</dbReference>
<dbReference type="Gene3D" id="2.30.30.240">
    <property type="entry name" value="PRC-barrel domain"/>
    <property type="match status" value="1"/>
</dbReference>
<dbReference type="AlphaFoldDB" id="E0NMS0"/>
<evidence type="ECO:0000256" key="2">
    <source>
        <dbReference type="ARBA" id="ARBA00022517"/>
    </source>
</evidence>
<dbReference type="GO" id="GO:0042274">
    <property type="term" value="P:ribosomal small subunit biogenesis"/>
    <property type="evidence" value="ECO:0007669"/>
    <property type="project" value="UniProtKB-UniRule"/>
</dbReference>
<dbReference type="PANTHER" id="PTHR33692">
    <property type="entry name" value="RIBOSOME MATURATION FACTOR RIMM"/>
    <property type="match status" value="1"/>
</dbReference>
<dbReference type="RefSeq" id="WP_008902249.1">
    <property type="nucleotide sequence ID" value="NZ_GL397071.1"/>
</dbReference>